<sequence>MSKRNFIGVIGLIGVGMILIIYSLFFTRSNDAIPGWEPVAAQLKLTLESLHPERPVDQGNLNSSSTPTPSEIVKAPAPVVVSNEPLYDGGNVSSTQLPNVPVPVSEANEVEAHLVNLNSATQAQLEDLPGIGAAKAKAIIAYRELHQGFRAVNELLKVKGIGPKIYEKLSSLVKI</sequence>
<dbReference type="NCBIfam" id="TIGR00426">
    <property type="entry name" value="competence protein ComEA helix-hairpin-helix repeat region"/>
    <property type="match status" value="1"/>
</dbReference>
<dbReference type="PANTHER" id="PTHR21180:SF32">
    <property type="entry name" value="ENDONUCLEASE_EXONUCLEASE_PHOSPHATASE FAMILY DOMAIN-CONTAINING PROTEIN 1"/>
    <property type="match status" value="1"/>
</dbReference>
<dbReference type="InterPro" id="IPR010994">
    <property type="entry name" value="RuvA_2-like"/>
</dbReference>
<evidence type="ECO:0000259" key="2">
    <source>
        <dbReference type="SMART" id="SM00278"/>
    </source>
</evidence>
<dbReference type="Proteomes" id="UP001178662">
    <property type="component" value="Chromosome"/>
</dbReference>
<feature type="transmembrane region" description="Helical" evidence="1">
    <location>
        <begin position="6"/>
        <end position="26"/>
    </location>
</feature>
<dbReference type="InterPro" id="IPR003583">
    <property type="entry name" value="Hlx-hairpin-Hlx_DNA-bd_motif"/>
</dbReference>
<organism evidence="3 4">
    <name type="scientific">Candidatus Cohnella colombiensis</name>
    <dbReference type="NCBI Taxonomy" id="3121368"/>
    <lineage>
        <taxon>Bacteria</taxon>
        <taxon>Bacillati</taxon>
        <taxon>Bacillota</taxon>
        <taxon>Bacilli</taxon>
        <taxon>Bacillales</taxon>
        <taxon>Paenibacillaceae</taxon>
        <taxon>Cohnella</taxon>
    </lineage>
</organism>
<dbReference type="SUPFAM" id="SSF47781">
    <property type="entry name" value="RuvA domain 2-like"/>
    <property type="match status" value="1"/>
</dbReference>
<evidence type="ECO:0000313" key="3">
    <source>
        <dbReference type="EMBL" id="WEK53094.1"/>
    </source>
</evidence>
<feature type="domain" description="Helix-hairpin-helix DNA-binding motif class 1" evidence="2">
    <location>
        <begin position="153"/>
        <end position="172"/>
    </location>
</feature>
<dbReference type="PANTHER" id="PTHR21180">
    <property type="entry name" value="ENDONUCLEASE/EXONUCLEASE/PHOSPHATASE FAMILY DOMAIN-CONTAINING PROTEIN 1"/>
    <property type="match status" value="1"/>
</dbReference>
<dbReference type="InterPro" id="IPR004509">
    <property type="entry name" value="Competence_ComEA_HhH"/>
</dbReference>
<dbReference type="AlphaFoldDB" id="A0AA95JEC1"/>
<dbReference type="InterPro" id="IPR051675">
    <property type="entry name" value="Endo/Exo/Phosphatase_dom_1"/>
</dbReference>
<proteinExistence type="predicted"/>
<dbReference type="GO" id="GO:0003677">
    <property type="term" value="F:DNA binding"/>
    <property type="evidence" value="ECO:0007669"/>
    <property type="project" value="InterPro"/>
</dbReference>
<protein>
    <submittedName>
        <fullName evidence="3">Helix-hairpin-helix domain-containing protein</fullName>
    </submittedName>
</protein>
<dbReference type="Pfam" id="PF12836">
    <property type="entry name" value="HHH_3"/>
    <property type="match status" value="1"/>
</dbReference>
<accession>A0AA95JEC1</accession>
<dbReference type="GO" id="GO:0015628">
    <property type="term" value="P:protein secretion by the type II secretion system"/>
    <property type="evidence" value="ECO:0007669"/>
    <property type="project" value="TreeGrafter"/>
</dbReference>
<keyword evidence="1" id="KW-0812">Transmembrane</keyword>
<evidence type="ECO:0000313" key="4">
    <source>
        <dbReference type="Proteomes" id="UP001178662"/>
    </source>
</evidence>
<gene>
    <name evidence="3" type="ORF">P0Y55_10845</name>
</gene>
<keyword evidence="4" id="KW-1185">Reference proteome</keyword>
<dbReference type="EMBL" id="CP119317">
    <property type="protein sequence ID" value="WEK53094.1"/>
    <property type="molecule type" value="Genomic_DNA"/>
</dbReference>
<keyword evidence="1" id="KW-0472">Membrane</keyword>
<keyword evidence="1" id="KW-1133">Transmembrane helix</keyword>
<reference evidence="3" key="1">
    <citation type="submission" date="2023-03" db="EMBL/GenBank/DDBJ databases">
        <title>Andean soil-derived lignocellulolytic bacterial consortium as a source of novel taxa and putative plastic-active enzymes.</title>
        <authorList>
            <person name="Diaz-Garcia L."/>
            <person name="Chuvochina M."/>
            <person name="Feuerriegel G."/>
            <person name="Bunk B."/>
            <person name="Sproer C."/>
            <person name="Streit W.R."/>
            <person name="Rodriguez L.M."/>
            <person name="Overmann J."/>
            <person name="Jimenez D.J."/>
        </authorList>
    </citation>
    <scope>NUCLEOTIDE SEQUENCE</scope>
    <source>
        <strain evidence="3">MAG 2441</strain>
    </source>
</reference>
<dbReference type="GO" id="GO:0015627">
    <property type="term" value="C:type II protein secretion system complex"/>
    <property type="evidence" value="ECO:0007669"/>
    <property type="project" value="TreeGrafter"/>
</dbReference>
<dbReference type="SMART" id="SM00278">
    <property type="entry name" value="HhH1"/>
    <property type="match status" value="2"/>
</dbReference>
<evidence type="ECO:0000256" key="1">
    <source>
        <dbReference type="SAM" id="Phobius"/>
    </source>
</evidence>
<dbReference type="GO" id="GO:0006281">
    <property type="term" value="P:DNA repair"/>
    <property type="evidence" value="ECO:0007669"/>
    <property type="project" value="InterPro"/>
</dbReference>
<name>A0AA95JEC1_9BACL</name>
<dbReference type="Gene3D" id="1.10.150.320">
    <property type="entry name" value="Photosystem II 12 kDa extrinsic protein"/>
    <property type="match status" value="1"/>
</dbReference>
<feature type="domain" description="Helix-hairpin-helix DNA-binding motif class 1" evidence="2">
    <location>
        <begin position="123"/>
        <end position="142"/>
    </location>
</feature>